<evidence type="ECO:0000313" key="3">
    <source>
        <dbReference type="EMBL" id="CDK24182.1"/>
    </source>
</evidence>
<name>W6MIJ7_9ASCO</name>
<dbReference type="Proteomes" id="UP000019384">
    <property type="component" value="Unassembled WGS sequence"/>
</dbReference>
<dbReference type="InterPro" id="IPR023696">
    <property type="entry name" value="Ureohydrolase_dom_sf"/>
</dbReference>
<dbReference type="GO" id="GO:0000082">
    <property type="term" value="P:G1/S transition of mitotic cell cycle"/>
    <property type="evidence" value="ECO:0007669"/>
    <property type="project" value="EnsemblFungi"/>
</dbReference>
<dbReference type="InterPro" id="IPR053244">
    <property type="entry name" value="HDAC_HD_type_1"/>
</dbReference>
<organism evidence="3 4">
    <name type="scientific">Kuraishia capsulata CBS 1993</name>
    <dbReference type="NCBI Taxonomy" id="1382522"/>
    <lineage>
        <taxon>Eukaryota</taxon>
        <taxon>Fungi</taxon>
        <taxon>Dikarya</taxon>
        <taxon>Ascomycota</taxon>
        <taxon>Saccharomycotina</taxon>
        <taxon>Pichiomycetes</taxon>
        <taxon>Pichiales</taxon>
        <taxon>Pichiaceae</taxon>
        <taxon>Kuraishia</taxon>
    </lineage>
</organism>
<dbReference type="GO" id="GO:0004407">
    <property type="term" value="F:histone deacetylase activity"/>
    <property type="evidence" value="ECO:0007669"/>
    <property type="project" value="EnsemblFungi"/>
</dbReference>
<dbReference type="HOGENOM" id="CLU_024583_0_0_1"/>
<reference evidence="3" key="2">
    <citation type="submission" date="2014-02" db="EMBL/GenBank/DDBJ databases">
        <title>Complete DNA sequence of /Kuraishia capsulata/ illustrates novel genomic features among budding yeasts (/Saccharomycotina/).</title>
        <authorList>
            <person name="Morales L."/>
            <person name="Noel B."/>
            <person name="Porcel B."/>
            <person name="Marcet-Houben M."/>
            <person name="Hullo M-F."/>
            <person name="Sacerdot C."/>
            <person name="Tekaia F."/>
            <person name="Leh-Louis V."/>
            <person name="Despons L."/>
            <person name="Khanna V."/>
            <person name="Aury J-M."/>
            <person name="Barbe V."/>
            <person name="Couloux A."/>
            <person name="Labadie K."/>
            <person name="Pelletier E."/>
            <person name="Souciet J-L."/>
            <person name="Boekhout T."/>
            <person name="Gabaldon T."/>
            <person name="Wincker P."/>
            <person name="Dujon B."/>
        </authorList>
    </citation>
    <scope>NUCLEOTIDE SEQUENCE</scope>
    <source>
        <strain evidence="3">CBS 1993</strain>
    </source>
</reference>
<dbReference type="OrthoDB" id="5232919at2759"/>
<dbReference type="STRING" id="1382522.W6MIJ7"/>
<dbReference type="GO" id="GO:0005634">
    <property type="term" value="C:nucleus"/>
    <property type="evidence" value="ECO:0007669"/>
    <property type="project" value="TreeGrafter"/>
</dbReference>
<evidence type="ECO:0000313" key="4">
    <source>
        <dbReference type="Proteomes" id="UP000019384"/>
    </source>
</evidence>
<dbReference type="InterPro" id="IPR037138">
    <property type="entry name" value="His_deacetylse_dom_sf"/>
</dbReference>
<keyword evidence="4" id="KW-1185">Reference proteome</keyword>
<dbReference type="Gene3D" id="3.40.800.20">
    <property type="entry name" value="Histone deacetylase domain"/>
    <property type="match status" value="1"/>
</dbReference>
<feature type="region of interest" description="Disordered" evidence="1">
    <location>
        <begin position="16"/>
        <end position="46"/>
    </location>
</feature>
<dbReference type="InterPro" id="IPR023801">
    <property type="entry name" value="His_deacetylse_dom"/>
</dbReference>
<reference evidence="3" key="1">
    <citation type="submission" date="2013-12" db="EMBL/GenBank/DDBJ databases">
        <authorList>
            <person name="Genoscope - CEA"/>
        </authorList>
    </citation>
    <scope>NUCLEOTIDE SEQUENCE</scope>
    <source>
        <strain evidence="3">CBS 1993</strain>
    </source>
</reference>
<protein>
    <recommendedName>
        <fullName evidence="2">Histone deacetylase domain-containing protein</fullName>
    </recommendedName>
</protein>
<dbReference type="Pfam" id="PF00850">
    <property type="entry name" value="Hist_deacetyl"/>
    <property type="match status" value="1"/>
</dbReference>
<accession>W6MIJ7</accession>
<dbReference type="PRINTS" id="PR01270">
    <property type="entry name" value="HDASUPER"/>
</dbReference>
<feature type="domain" description="Histone deacetylase" evidence="2">
    <location>
        <begin position="124"/>
        <end position="496"/>
    </location>
</feature>
<dbReference type="InterPro" id="IPR000286">
    <property type="entry name" value="HDACs"/>
</dbReference>
<evidence type="ECO:0000256" key="1">
    <source>
        <dbReference type="SAM" id="MobiDB-lite"/>
    </source>
</evidence>
<dbReference type="PANTHER" id="PTHR47558:SF1">
    <property type="entry name" value="HISTONE DEACETYLASE HOS3"/>
    <property type="match status" value="1"/>
</dbReference>
<dbReference type="GO" id="GO:0045944">
    <property type="term" value="P:positive regulation of transcription by RNA polymerase II"/>
    <property type="evidence" value="ECO:0007669"/>
    <property type="project" value="EnsemblFungi"/>
</dbReference>
<dbReference type="GeneID" id="34517587"/>
<feature type="region of interest" description="Disordered" evidence="1">
    <location>
        <begin position="583"/>
        <end position="626"/>
    </location>
</feature>
<evidence type="ECO:0000259" key="2">
    <source>
        <dbReference type="Pfam" id="PF00850"/>
    </source>
</evidence>
<dbReference type="RefSeq" id="XP_022456199.1">
    <property type="nucleotide sequence ID" value="XM_022604652.1"/>
</dbReference>
<dbReference type="EMBL" id="HG793125">
    <property type="protein sequence ID" value="CDK24182.1"/>
    <property type="molecule type" value="Genomic_DNA"/>
</dbReference>
<sequence length="639" mass="71144">MSDDILAGELENLKIRDSSPALASSPPKHESELSSSPPRTPEIKKENVVKFEESKPEEYVGVDELQKFRETFFEFIEQFPEIVEQQEVCNIQDKALVILSPLSVKHRFGRDWVSKAYISSIVERPQRLLAVSIGISAALSMFPSYYTFISSTTLGALDSPHVLKVHGRKWLDQIVELCAKSTAKLENGEIEVPDEWNSGDIYLTADTLLALKGVVGAVETAVDQVHSSKANSGEAPKRAFVAIRPPGHHSHPCTPSGFCLINNAQIAILYAHAKFDVTHAVILDIDLHHGDGTQDICWEQGGFKADYGDSEDSEGYDEYEKRAPTGPKVGYFSLHDINSFPTELGYATSENVKNASLCLMGHDMCIWNVHLQPYKTQAEFDDLYYNQYCELFKRAEMFLKKSKLEHDEKILEARKRKQPIPAPFKALVVMSSGFDGSEFETQTMQRHKVNVPTSFYARFTSDTVNLANSYSEGRLISFLEGGYSDAALSSGVFAHMVGLQQQKWDESWGKDSLVKELVKGCRPKWTPVKAPRSDVSKWANWVCRMGRDMVPDAVILPTASKPVSGLSSLSGSNVYATRATRMTTRSHAQHNESEKENSTPAASSEDYPSSPMKIDTPIKNNSVASTMSPLESARFLDFD</sequence>
<dbReference type="AlphaFoldDB" id="W6MIJ7"/>
<gene>
    <name evidence="3" type="ORF">KUCA_T00000142001</name>
</gene>
<proteinExistence type="predicted"/>
<dbReference type="SUPFAM" id="SSF52768">
    <property type="entry name" value="Arginase/deacetylase"/>
    <property type="match status" value="1"/>
</dbReference>
<dbReference type="PANTHER" id="PTHR47558">
    <property type="entry name" value="HISTONE DEACETYLASE HOS3"/>
    <property type="match status" value="1"/>
</dbReference>